<dbReference type="Proteomes" id="UP000054350">
    <property type="component" value="Unassembled WGS sequence"/>
</dbReference>
<evidence type="ECO:0000256" key="4">
    <source>
        <dbReference type="ARBA" id="ARBA00006706"/>
    </source>
</evidence>
<dbReference type="CDD" id="cd00685">
    <property type="entry name" value="Trans_IPPS_HT"/>
    <property type="match status" value="1"/>
</dbReference>
<evidence type="ECO:0000256" key="2">
    <source>
        <dbReference type="ARBA" id="ARBA00004932"/>
    </source>
</evidence>
<keyword evidence="13" id="KW-1185">Reference proteome</keyword>
<dbReference type="AlphaFoldDB" id="A0A0L0SFB8"/>
<dbReference type="InterPro" id="IPR008949">
    <property type="entry name" value="Isoprenoid_synthase_dom_sf"/>
</dbReference>
<feature type="region of interest" description="Disordered" evidence="11">
    <location>
        <begin position="1"/>
        <end position="35"/>
    </location>
</feature>
<dbReference type="GO" id="GO:0004337">
    <property type="term" value="F:(2E,6E)-farnesyl diphosphate synthase activity"/>
    <property type="evidence" value="ECO:0007669"/>
    <property type="project" value="TreeGrafter"/>
</dbReference>
<accession>A0A0L0SFB8</accession>
<dbReference type="InterPro" id="IPR039702">
    <property type="entry name" value="FPS1-like"/>
</dbReference>
<comment type="pathway">
    <text evidence="2">Isoprenoid biosynthesis; geranyl diphosphate biosynthesis; geranyl diphosphate from dimethylallyl diphosphate and isopentenyl diphosphate: step 1/1.</text>
</comment>
<dbReference type="SUPFAM" id="SSF48576">
    <property type="entry name" value="Terpenoid synthases"/>
    <property type="match status" value="1"/>
</dbReference>
<dbReference type="STRING" id="578462.A0A0L0SFB8"/>
<evidence type="ECO:0000256" key="10">
    <source>
        <dbReference type="RuleBase" id="RU004466"/>
    </source>
</evidence>
<dbReference type="GO" id="GO:0004161">
    <property type="term" value="F:dimethylallyltranstransferase activity"/>
    <property type="evidence" value="ECO:0007669"/>
    <property type="project" value="TreeGrafter"/>
</dbReference>
<reference evidence="13" key="2">
    <citation type="submission" date="2009-11" db="EMBL/GenBank/DDBJ databases">
        <title>The Genome Sequence of Allomyces macrogynus strain ATCC 38327.</title>
        <authorList>
            <consortium name="The Broad Institute Genome Sequencing Platform"/>
            <person name="Russ C."/>
            <person name="Cuomo C."/>
            <person name="Shea T."/>
            <person name="Young S.K."/>
            <person name="Zeng Q."/>
            <person name="Koehrsen M."/>
            <person name="Haas B."/>
            <person name="Borodovsky M."/>
            <person name="Guigo R."/>
            <person name="Alvarado L."/>
            <person name="Berlin A."/>
            <person name="Borenstein D."/>
            <person name="Chen Z."/>
            <person name="Engels R."/>
            <person name="Freedman E."/>
            <person name="Gellesch M."/>
            <person name="Goldberg J."/>
            <person name="Griggs A."/>
            <person name="Gujja S."/>
            <person name="Heiman D."/>
            <person name="Hepburn T."/>
            <person name="Howarth C."/>
            <person name="Jen D."/>
            <person name="Larson L."/>
            <person name="Lewis B."/>
            <person name="Mehta T."/>
            <person name="Park D."/>
            <person name="Pearson M."/>
            <person name="Roberts A."/>
            <person name="Saif S."/>
            <person name="Shenoy N."/>
            <person name="Sisk P."/>
            <person name="Stolte C."/>
            <person name="Sykes S."/>
            <person name="Walk T."/>
            <person name="White J."/>
            <person name="Yandava C."/>
            <person name="Burger G."/>
            <person name="Gray M.W."/>
            <person name="Holland P.W.H."/>
            <person name="King N."/>
            <person name="Lang F.B.F."/>
            <person name="Roger A.J."/>
            <person name="Ruiz-Trillo I."/>
            <person name="Lander E."/>
            <person name="Nusbaum C."/>
        </authorList>
    </citation>
    <scope>NUCLEOTIDE SEQUENCE [LARGE SCALE GENOMIC DNA]</scope>
    <source>
        <strain evidence="13">ATCC 38327</strain>
    </source>
</reference>
<dbReference type="EMBL" id="GG745337">
    <property type="protein sequence ID" value="KNE61060.1"/>
    <property type="molecule type" value="Genomic_DNA"/>
</dbReference>
<evidence type="ECO:0000256" key="5">
    <source>
        <dbReference type="ARBA" id="ARBA00022516"/>
    </source>
</evidence>
<dbReference type="PANTHER" id="PTHR11525:SF0">
    <property type="entry name" value="FARNESYL PYROPHOSPHATE SYNTHASE"/>
    <property type="match status" value="1"/>
</dbReference>
<dbReference type="VEuPathDB" id="FungiDB:AMAG_06815"/>
<dbReference type="GO" id="GO:0005737">
    <property type="term" value="C:cytoplasm"/>
    <property type="evidence" value="ECO:0007669"/>
    <property type="project" value="TreeGrafter"/>
</dbReference>
<dbReference type="OrthoDB" id="10257492at2759"/>
<dbReference type="Pfam" id="PF00348">
    <property type="entry name" value="polyprenyl_synt"/>
    <property type="match status" value="1"/>
</dbReference>
<reference evidence="12 13" key="1">
    <citation type="submission" date="2009-11" db="EMBL/GenBank/DDBJ databases">
        <title>Annotation of Allomyces macrogynus ATCC 38327.</title>
        <authorList>
            <consortium name="The Broad Institute Genome Sequencing Platform"/>
            <person name="Russ C."/>
            <person name="Cuomo C."/>
            <person name="Burger G."/>
            <person name="Gray M.W."/>
            <person name="Holland P.W.H."/>
            <person name="King N."/>
            <person name="Lang F.B.F."/>
            <person name="Roger A.J."/>
            <person name="Ruiz-Trillo I."/>
            <person name="Young S.K."/>
            <person name="Zeng Q."/>
            <person name="Gargeya S."/>
            <person name="Fitzgerald M."/>
            <person name="Haas B."/>
            <person name="Abouelleil A."/>
            <person name="Alvarado L."/>
            <person name="Arachchi H.M."/>
            <person name="Berlin A."/>
            <person name="Chapman S.B."/>
            <person name="Gearin G."/>
            <person name="Goldberg J."/>
            <person name="Griggs A."/>
            <person name="Gujja S."/>
            <person name="Hansen M."/>
            <person name="Heiman D."/>
            <person name="Howarth C."/>
            <person name="Larimer J."/>
            <person name="Lui A."/>
            <person name="MacDonald P.J.P."/>
            <person name="McCowen C."/>
            <person name="Montmayeur A."/>
            <person name="Murphy C."/>
            <person name="Neiman D."/>
            <person name="Pearson M."/>
            <person name="Priest M."/>
            <person name="Roberts A."/>
            <person name="Saif S."/>
            <person name="Shea T."/>
            <person name="Sisk P."/>
            <person name="Stolte C."/>
            <person name="Sykes S."/>
            <person name="Wortman J."/>
            <person name="Nusbaum C."/>
            <person name="Birren B."/>
        </authorList>
    </citation>
    <scope>NUCLEOTIDE SEQUENCE [LARGE SCALE GENOMIC DNA]</scope>
    <source>
        <strain evidence="12 13">ATCC 38327</strain>
    </source>
</reference>
<comment type="similarity">
    <text evidence="4 10">Belongs to the FPP/GGPP synthase family.</text>
</comment>
<evidence type="ECO:0008006" key="14">
    <source>
        <dbReference type="Google" id="ProtNLM"/>
    </source>
</evidence>
<keyword evidence="7" id="KW-0479">Metal-binding</keyword>
<dbReference type="PROSITE" id="PS00444">
    <property type="entry name" value="POLYPRENYL_SYNTHASE_2"/>
    <property type="match status" value="1"/>
</dbReference>
<evidence type="ECO:0000256" key="1">
    <source>
        <dbReference type="ARBA" id="ARBA00001946"/>
    </source>
</evidence>
<dbReference type="SFLD" id="SFLDG01017">
    <property type="entry name" value="Polyprenyl_Transferase_Like"/>
    <property type="match status" value="1"/>
</dbReference>
<dbReference type="PANTHER" id="PTHR11525">
    <property type="entry name" value="FARNESYL-PYROPHOSPHATE SYNTHETASE"/>
    <property type="match status" value="1"/>
</dbReference>
<proteinExistence type="inferred from homology"/>
<evidence type="ECO:0000256" key="9">
    <source>
        <dbReference type="ARBA" id="ARBA00023098"/>
    </source>
</evidence>
<evidence type="ECO:0000313" key="13">
    <source>
        <dbReference type="Proteomes" id="UP000054350"/>
    </source>
</evidence>
<evidence type="ECO:0000256" key="7">
    <source>
        <dbReference type="ARBA" id="ARBA00022723"/>
    </source>
</evidence>
<protein>
    <recommendedName>
        <fullName evidence="14">Farnesyl pyrophosphate synthase</fullName>
    </recommendedName>
</protein>
<dbReference type="OMA" id="CSWVVNQ"/>
<comment type="pathway">
    <text evidence="3">Isoprenoid biosynthesis; farnesyl diphosphate biosynthesis; farnesyl diphosphate from geranyl diphosphate and isopentenyl diphosphate: step 1/1.</text>
</comment>
<dbReference type="Gene3D" id="1.10.600.10">
    <property type="entry name" value="Farnesyl Diphosphate Synthase"/>
    <property type="match status" value="1"/>
</dbReference>
<evidence type="ECO:0000313" key="12">
    <source>
        <dbReference type="EMBL" id="KNE61060.1"/>
    </source>
</evidence>
<name>A0A0L0SFB8_ALLM3</name>
<organism evidence="12 13">
    <name type="scientific">Allomyces macrogynus (strain ATCC 38327)</name>
    <name type="common">Allomyces javanicus var. macrogynus</name>
    <dbReference type="NCBI Taxonomy" id="578462"/>
    <lineage>
        <taxon>Eukaryota</taxon>
        <taxon>Fungi</taxon>
        <taxon>Fungi incertae sedis</taxon>
        <taxon>Blastocladiomycota</taxon>
        <taxon>Blastocladiomycetes</taxon>
        <taxon>Blastocladiales</taxon>
        <taxon>Blastocladiaceae</taxon>
        <taxon>Allomyces</taxon>
    </lineage>
</organism>
<dbReference type="GO" id="GO:0045337">
    <property type="term" value="P:farnesyl diphosphate biosynthetic process"/>
    <property type="evidence" value="ECO:0007669"/>
    <property type="project" value="TreeGrafter"/>
</dbReference>
<evidence type="ECO:0000256" key="3">
    <source>
        <dbReference type="ARBA" id="ARBA00005035"/>
    </source>
</evidence>
<evidence type="ECO:0000256" key="6">
    <source>
        <dbReference type="ARBA" id="ARBA00022679"/>
    </source>
</evidence>
<dbReference type="SFLD" id="SFLDS00005">
    <property type="entry name" value="Isoprenoid_Synthase_Type_I"/>
    <property type="match status" value="1"/>
</dbReference>
<sequence length="396" mass="44083">MTAAQKIAAPTAPATAAKSTTPAPTATTTPAKTTTTAMPKITVPLKTPPEVIAAFEASYHVLAKELLDELANSYKMPKEGVERMRAMLDHNVCGGKMNRGLAVVDTILILAQAQGRTPTQEELFRAHVAGWAIEWLQASFLVADDIMDQSHTRRGKPCWFRVEDVGLSAVNDALILEAHLFKFIKTHFRSQPYYADLVDLLHEVAYLTELGQLIDMLTAPEDKVDLTRFSLDRHSYIVLHKTAYYSFYLSVAMALLMAGITDERAFQQAKAILLPMGEYFQVQDDYLDAFADPAVLGKIGTDIEDNKCSWLINSALAKCSPAQRAVLEANYGRKDAKCIAAVKQIYRDLELERAFHEYEAASYQRIHALIDGIDLSLGVPKEVYVSFMNKVYKRSK</sequence>
<dbReference type="FunFam" id="1.10.600.10:FF:000006">
    <property type="entry name" value="Farnesyl pyrophosphate synthase"/>
    <property type="match status" value="1"/>
</dbReference>
<keyword evidence="9" id="KW-0443">Lipid metabolism</keyword>
<keyword evidence="8" id="KW-0460">Magnesium</keyword>
<keyword evidence="6 10" id="KW-0808">Transferase</keyword>
<dbReference type="InterPro" id="IPR033749">
    <property type="entry name" value="Polyprenyl_synt_CS"/>
</dbReference>
<keyword evidence="5" id="KW-0444">Lipid biosynthesis</keyword>
<evidence type="ECO:0000256" key="8">
    <source>
        <dbReference type="ARBA" id="ARBA00022842"/>
    </source>
</evidence>
<dbReference type="InterPro" id="IPR000092">
    <property type="entry name" value="Polyprenyl_synt"/>
</dbReference>
<dbReference type="PROSITE" id="PS00723">
    <property type="entry name" value="POLYPRENYL_SYNTHASE_1"/>
    <property type="match status" value="1"/>
</dbReference>
<evidence type="ECO:0000256" key="11">
    <source>
        <dbReference type="SAM" id="MobiDB-lite"/>
    </source>
</evidence>
<gene>
    <name evidence="12" type="ORF">AMAG_06815</name>
</gene>
<dbReference type="GO" id="GO:0046872">
    <property type="term" value="F:metal ion binding"/>
    <property type="evidence" value="ECO:0007669"/>
    <property type="project" value="UniProtKB-KW"/>
</dbReference>
<comment type="cofactor">
    <cofactor evidence="1">
        <name>Mg(2+)</name>
        <dbReference type="ChEBI" id="CHEBI:18420"/>
    </cofactor>
</comment>
<dbReference type="eggNOG" id="KOG0711">
    <property type="taxonomic scope" value="Eukaryota"/>
</dbReference>